<feature type="non-terminal residue" evidence="2">
    <location>
        <position position="1"/>
    </location>
</feature>
<dbReference type="AlphaFoldDB" id="A0AAW8AS76"/>
<sequence length="78" mass="7705">GKSESEPAVATTPEPTDTTIDTHSTALDAARGTESTLAGADMPTLADAPKSIISPAVPTEPGAAGDFSVSTMSFGPTT</sequence>
<evidence type="ECO:0000313" key="2">
    <source>
        <dbReference type="EMBL" id="MDP0971967.1"/>
    </source>
</evidence>
<feature type="region of interest" description="Disordered" evidence="1">
    <location>
        <begin position="1"/>
        <end position="36"/>
    </location>
</feature>
<organism evidence="2 3">
    <name type="scientific">Klebsiella pneumoniae</name>
    <dbReference type="NCBI Taxonomy" id="573"/>
    <lineage>
        <taxon>Bacteria</taxon>
        <taxon>Pseudomonadati</taxon>
        <taxon>Pseudomonadota</taxon>
        <taxon>Gammaproteobacteria</taxon>
        <taxon>Enterobacterales</taxon>
        <taxon>Enterobacteriaceae</taxon>
        <taxon>Klebsiella/Raoultella group</taxon>
        <taxon>Klebsiella</taxon>
        <taxon>Klebsiella pneumoniae complex</taxon>
    </lineage>
</organism>
<evidence type="ECO:0000313" key="3">
    <source>
        <dbReference type="Proteomes" id="UP001244490"/>
    </source>
</evidence>
<gene>
    <name evidence="2" type="ORF">Q6294_34100</name>
</gene>
<accession>A0AAW8AS76</accession>
<dbReference type="RefSeq" id="WP_305202907.1">
    <property type="nucleotide sequence ID" value="NZ_JAUUIA010001485.1"/>
</dbReference>
<evidence type="ECO:0000256" key="1">
    <source>
        <dbReference type="SAM" id="MobiDB-lite"/>
    </source>
</evidence>
<feature type="compositionally biased region" description="Polar residues" evidence="1">
    <location>
        <begin position="68"/>
        <end position="78"/>
    </location>
</feature>
<name>A0AAW8AS76_KLEPN</name>
<reference evidence="2" key="1">
    <citation type="submission" date="2023-07" db="EMBL/GenBank/DDBJ databases">
        <authorList>
            <person name="Peng Z."/>
        </authorList>
    </citation>
    <scope>NUCLEOTIDE SEQUENCE</scope>
    <source>
        <strain evidence="2">KP219</strain>
    </source>
</reference>
<comment type="caution">
    <text evidence="2">The sequence shown here is derived from an EMBL/GenBank/DDBJ whole genome shotgun (WGS) entry which is preliminary data.</text>
</comment>
<protein>
    <submittedName>
        <fullName evidence="2">Uncharacterized protein</fullName>
    </submittedName>
</protein>
<feature type="region of interest" description="Disordered" evidence="1">
    <location>
        <begin position="52"/>
        <end position="78"/>
    </location>
</feature>
<proteinExistence type="predicted"/>
<dbReference type="EMBL" id="JAUUIA010001485">
    <property type="protein sequence ID" value="MDP0971967.1"/>
    <property type="molecule type" value="Genomic_DNA"/>
</dbReference>
<feature type="non-terminal residue" evidence="2">
    <location>
        <position position="78"/>
    </location>
</feature>
<feature type="compositionally biased region" description="Low complexity" evidence="1">
    <location>
        <begin position="11"/>
        <end position="22"/>
    </location>
</feature>
<dbReference type="Proteomes" id="UP001244490">
    <property type="component" value="Unassembled WGS sequence"/>
</dbReference>